<feature type="region of interest" description="Disordered" evidence="1">
    <location>
        <begin position="88"/>
        <end position="110"/>
    </location>
</feature>
<feature type="compositionally biased region" description="Pro residues" evidence="1">
    <location>
        <begin position="94"/>
        <end position="103"/>
    </location>
</feature>
<dbReference type="AlphaFoldDB" id="A0ABD1NH48"/>
<organism evidence="2 3">
    <name type="scientific">Flemingia macrophylla</name>
    <dbReference type="NCBI Taxonomy" id="520843"/>
    <lineage>
        <taxon>Eukaryota</taxon>
        <taxon>Viridiplantae</taxon>
        <taxon>Streptophyta</taxon>
        <taxon>Embryophyta</taxon>
        <taxon>Tracheophyta</taxon>
        <taxon>Spermatophyta</taxon>
        <taxon>Magnoliopsida</taxon>
        <taxon>eudicotyledons</taxon>
        <taxon>Gunneridae</taxon>
        <taxon>Pentapetalae</taxon>
        <taxon>rosids</taxon>
        <taxon>fabids</taxon>
        <taxon>Fabales</taxon>
        <taxon>Fabaceae</taxon>
        <taxon>Papilionoideae</taxon>
        <taxon>50 kb inversion clade</taxon>
        <taxon>NPAAA clade</taxon>
        <taxon>indigoferoid/millettioid clade</taxon>
        <taxon>Phaseoleae</taxon>
        <taxon>Flemingia</taxon>
    </lineage>
</organism>
<accession>A0ABD1NH48</accession>
<dbReference type="Proteomes" id="UP001603857">
    <property type="component" value="Unassembled WGS sequence"/>
</dbReference>
<keyword evidence="3" id="KW-1185">Reference proteome</keyword>
<protein>
    <submittedName>
        <fullName evidence="2">Uncharacterized protein</fullName>
    </submittedName>
</protein>
<sequence>MTRPHLGLRHGTIDDLAHLASTPTISPSAIAPAGNRTRDLALIPIPKRHVSTVTRPHLGLRHGTIDDLAHLASTPTIHTSCPNFSSYSLELSRPSPPIPSRPPPESHRDHLRATATATLRATPRATATATFATAITSGPSPFSLSCPFTPRDPEVDPHSRRDNYRDWPFTSPLTSPPSDVSPSFVIPLEKTLNLSTENSSAVLANSKVLDHFVGMGFSREMVSKVIQEYVEENEAKLLEELVTYTALESSPPPQPLIVTDPSSSGNTGSYWDDFSYTDIFSDEVIFDLVI</sequence>
<evidence type="ECO:0000256" key="1">
    <source>
        <dbReference type="SAM" id="MobiDB-lite"/>
    </source>
</evidence>
<dbReference type="EMBL" id="JBGMDY010000001">
    <property type="protein sequence ID" value="KAL2347281.1"/>
    <property type="molecule type" value="Genomic_DNA"/>
</dbReference>
<gene>
    <name evidence="2" type="ORF">Fmac_001281</name>
</gene>
<proteinExistence type="predicted"/>
<evidence type="ECO:0000313" key="2">
    <source>
        <dbReference type="EMBL" id="KAL2347281.1"/>
    </source>
</evidence>
<evidence type="ECO:0000313" key="3">
    <source>
        <dbReference type="Proteomes" id="UP001603857"/>
    </source>
</evidence>
<reference evidence="2 3" key="1">
    <citation type="submission" date="2024-08" db="EMBL/GenBank/DDBJ databases">
        <title>Insights into the chromosomal genome structure of Flemingia macrophylla.</title>
        <authorList>
            <person name="Ding Y."/>
            <person name="Zhao Y."/>
            <person name="Bi W."/>
            <person name="Wu M."/>
            <person name="Zhao G."/>
            <person name="Gong Y."/>
            <person name="Li W."/>
            <person name="Zhang P."/>
        </authorList>
    </citation>
    <scope>NUCLEOTIDE SEQUENCE [LARGE SCALE GENOMIC DNA]</scope>
    <source>
        <strain evidence="2">DYQJB</strain>
        <tissue evidence="2">Leaf</tissue>
    </source>
</reference>
<name>A0ABD1NH48_9FABA</name>
<comment type="caution">
    <text evidence="2">The sequence shown here is derived from an EMBL/GenBank/DDBJ whole genome shotgun (WGS) entry which is preliminary data.</text>
</comment>